<dbReference type="GO" id="GO:0016407">
    <property type="term" value="F:acetyltransferase activity"/>
    <property type="evidence" value="ECO:0007669"/>
    <property type="project" value="TreeGrafter"/>
</dbReference>
<accession>A0A2K8SF30</accession>
<organism evidence="6 7">
    <name type="scientific">Spiroplasma floricola 23-6</name>
    <dbReference type="NCBI Taxonomy" id="1336749"/>
    <lineage>
        <taxon>Bacteria</taxon>
        <taxon>Bacillati</taxon>
        <taxon>Mycoplasmatota</taxon>
        <taxon>Mollicutes</taxon>
        <taxon>Entomoplasmatales</taxon>
        <taxon>Spiroplasmataceae</taxon>
        <taxon>Spiroplasma</taxon>
    </lineage>
</organism>
<protein>
    <submittedName>
        <fullName evidence="6">Pyruvate dehydrogenase E2 component (Dihydrolipoamide acetyltransferase)</fullName>
    </submittedName>
</protein>
<dbReference type="OrthoDB" id="9805770at2"/>
<dbReference type="RefSeq" id="WP_100916998.1">
    <property type="nucleotide sequence ID" value="NZ_CP025057.1"/>
</dbReference>
<evidence type="ECO:0000313" key="6">
    <source>
        <dbReference type="EMBL" id="AUB32046.1"/>
    </source>
</evidence>
<dbReference type="AlphaFoldDB" id="A0A2K8SF30"/>
<dbReference type="PANTHER" id="PTHR43178">
    <property type="entry name" value="DIHYDROLIPOAMIDE ACETYLTRANSFERASE COMPONENT OF PYRUVATE DEHYDROGENASE COMPLEX"/>
    <property type="match status" value="1"/>
</dbReference>
<dbReference type="GO" id="GO:0005737">
    <property type="term" value="C:cytoplasm"/>
    <property type="evidence" value="ECO:0007669"/>
    <property type="project" value="TreeGrafter"/>
</dbReference>
<keyword evidence="4" id="KW-0175">Coiled coil</keyword>
<reference evidence="6 7" key="1">
    <citation type="submission" date="2017-12" db="EMBL/GenBank/DDBJ databases">
        <title>Complete genome sequence of Spiroplasma floricola 23-6 (ATCC 29989).</title>
        <authorList>
            <person name="Tsai Y.-M."/>
            <person name="Wu P.-S."/>
            <person name="Lo W.-S."/>
            <person name="Kuo C.-H."/>
        </authorList>
    </citation>
    <scope>NUCLEOTIDE SEQUENCE [LARGE SCALE GENOMIC DNA]</scope>
    <source>
        <strain evidence="6 7">23-6</strain>
    </source>
</reference>
<dbReference type="Pfam" id="PF00198">
    <property type="entry name" value="2-oxoacid_dh"/>
    <property type="match status" value="1"/>
</dbReference>
<evidence type="ECO:0000256" key="2">
    <source>
        <dbReference type="ARBA" id="ARBA00022679"/>
    </source>
</evidence>
<dbReference type="InterPro" id="IPR023213">
    <property type="entry name" value="CAT-like_dom_sf"/>
</dbReference>
<feature type="coiled-coil region" evidence="4">
    <location>
        <begin position="663"/>
        <end position="690"/>
    </location>
</feature>
<keyword evidence="7" id="KW-1185">Reference proteome</keyword>
<feature type="coiled-coil region" evidence="4">
    <location>
        <begin position="572"/>
        <end position="606"/>
    </location>
</feature>
<dbReference type="KEGG" id="sfz:SFLOR_v1c09980"/>
<sequence length="964" mass="110294">MVHMRVRNLPSKGILKEWLFSDEEINFGQDFALIELDDGSKINIKSNYNGIITKTINLGTSVKNGSILANIAVGEKEIQKFKNKSIKKTNSKKNNEEEIFISTQEDEPKLEGVETVADSFSGAVVYDRYNQAVTPFSTGRDDIMDTLQKVQKMEEKDQSMSQGNQQPKDKFAQMRANIKDSIKNAPQNKVIGDLTREELLKMTKEDINEEAGSNLFSTNNSSGVSKFRQLVQARKEKLLEENDFKEAQNENQVIDAMSKTDEKGRPLIMRNIIQARMEKLNNAGGDPSVLEQNIVATKSNAILDNQRLKSSANNVNSTQEVEKMKQRDFDVNLKKTLIKQGSSQDGLFGISYGSYIESDEENTIDANDLSPHSGIIMPKKKPEELVEEIIHKPTKTYAESKLSNLYDTSRRWDIIKNRDERNLINQRRKVVEKGIQEDNMDFNKKINEIGIPKEFLREVPHQDPITGAMLYIPYNQTPKGIEEFEAWLRATNLYTAYKEKQNIETTQETLSNIRVPFKRTHENIIVENTEQIEPTQDFEEEKILVKTPKIIQKEIKTEIEKKDDELVKVSDKKVADETLEFLKDQIKDLQRTLKEQNQLNAATSKLNQQSHFNAGTDTFGQMMQYMLMQNMIQNMNQNQKREPNREFNANDLKAIIKDEINSFAKDLKEKKCQEEERARLEREIIERVERDLKEKWEFDKKEREKENIQDVNFEKDKPDNSLGYLQFESNDENKVVERTKVNKNRNPAVKSMILSQNFIPPLTISTEIDMSAILKLKHMLKQTQNNIKFTTISFIAKAISIALEEYPKLNSSYDAETNEVLIKKYHHIGLATETTEGLIIPVLKFVEKLSIKEVAIDIKEVTSRLRSGELYNYEVDGSTITIANYGNIGAIQATPTIFYPNAAVVGVGKVVKKPVVVDNEKLAIKAIMNMSLTVDQRIIDAAEAGQFLAKVKSILEKPEIFTVS</sequence>
<evidence type="ECO:0000259" key="5">
    <source>
        <dbReference type="Pfam" id="PF00198"/>
    </source>
</evidence>
<dbReference type="Gene3D" id="3.30.559.10">
    <property type="entry name" value="Chloramphenicol acetyltransferase-like domain"/>
    <property type="match status" value="1"/>
</dbReference>
<feature type="domain" description="2-oxoacid dehydrogenase acyltransferase catalytic" evidence="5">
    <location>
        <begin position="736"/>
        <end position="959"/>
    </location>
</feature>
<proteinExistence type="predicted"/>
<name>A0A2K8SF30_9MOLU</name>
<evidence type="ECO:0000313" key="7">
    <source>
        <dbReference type="Proteomes" id="UP000231823"/>
    </source>
</evidence>
<evidence type="ECO:0000256" key="3">
    <source>
        <dbReference type="ARBA" id="ARBA00023315"/>
    </source>
</evidence>
<keyword evidence="3" id="KW-0012">Acyltransferase</keyword>
<dbReference type="PANTHER" id="PTHR43178:SF5">
    <property type="entry name" value="LIPOAMIDE ACYLTRANSFERASE COMPONENT OF BRANCHED-CHAIN ALPHA-KETO ACID DEHYDROGENASE COMPLEX, MITOCHONDRIAL"/>
    <property type="match status" value="1"/>
</dbReference>
<dbReference type="SUPFAM" id="SSF52777">
    <property type="entry name" value="CoA-dependent acyltransferases"/>
    <property type="match status" value="1"/>
</dbReference>
<keyword evidence="2 6" id="KW-0808">Transferase</keyword>
<gene>
    <name evidence="6" type="primary">aceF</name>
    <name evidence="6" type="ORF">SFLOR_v1c09980</name>
</gene>
<dbReference type="EMBL" id="CP025057">
    <property type="protein sequence ID" value="AUB32046.1"/>
    <property type="molecule type" value="Genomic_DNA"/>
</dbReference>
<dbReference type="Proteomes" id="UP000231823">
    <property type="component" value="Chromosome"/>
</dbReference>
<evidence type="ECO:0000256" key="1">
    <source>
        <dbReference type="ARBA" id="ARBA00001938"/>
    </source>
</evidence>
<dbReference type="InterPro" id="IPR050743">
    <property type="entry name" value="2-oxoacid_DH_E2_comp"/>
</dbReference>
<comment type="cofactor">
    <cofactor evidence="1">
        <name>(R)-lipoate</name>
        <dbReference type="ChEBI" id="CHEBI:83088"/>
    </cofactor>
</comment>
<evidence type="ECO:0000256" key="4">
    <source>
        <dbReference type="SAM" id="Coils"/>
    </source>
</evidence>
<keyword evidence="6" id="KW-0670">Pyruvate</keyword>
<dbReference type="GO" id="GO:0031405">
    <property type="term" value="F:lipoic acid binding"/>
    <property type="evidence" value="ECO:0007669"/>
    <property type="project" value="TreeGrafter"/>
</dbReference>
<dbReference type="InterPro" id="IPR001078">
    <property type="entry name" value="2-oxoacid_DH_actylTfrase"/>
</dbReference>